<dbReference type="InterPro" id="IPR005467">
    <property type="entry name" value="His_kinase_dom"/>
</dbReference>
<dbReference type="InterPro" id="IPR011110">
    <property type="entry name" value="Reg_prop"/>
</dbReference>
<dbReference type="RefSeq" id="WP_265787559.1">
    <property type="nucleotide sequence ID" value="NZ_BAABRS010000001.1"/>
</dbReference>
<dbReference type="EMBL" id="JAJNDC010000001">
    <property type="protein sequence ID" value="MCW9711956.1"/>
    <property type="molecule type" value="Genomic_DNA"/>
</dbReference>
<keyword evidence="7" id="KW-0547">Nucleotide-binding</keyword>
<dbReference type="InterPro" id="IPR013783">
    <property type="entry name" value="Ig-like_fold"/>
</dbReference>
<keyword evidence="8" id="KW-1185">Reference proteome</keyword>
<evidence type="ECO:0000256" key="2">
    <source>
        <dbReference type="ARBA" id="ARBA00012438"/>
    </source>
</evidence>
<dbReference type="PANTHER" id="PTHR43547:SF2">
    <property type="entry name" value="HYBRID SIGNAL TRANSDUCTION HISTIDINE KINASE C"/>
    <property type="match status" value="1"/>
</dbReference>
<dbReference type="Pfam" id="PF02518">
    <property type="entry name" value="HATPase_c"/>
    <property type="match status" value="1"/>
</dbReference>
<dbReference type="EC" id="2.7.13.3" evidence="2"/>
<evidence type="ECO:0000256" key="3">
    <source>
        <dbReference type="ARBA" id="ARBA00022553"/>
    </source>
</evidence>
<dbReference type="GO" id="GO:0005524">
    <property type="term" value="F:ATP binding"/>
    <property type="evidence" value="ECO:0007669"/>
    <property type="project" value="UniProtKB-KW"/>
</dbReference>
<comment type="catalytic activity">
    <reaction evidence="1">
        <text>ATP + protein L-histidine = ADP + protein N-phospho-L-histidine.</text>
        <dbReference type="EC" id="2.7.13.3"/>
    </reaction>
</comment>
<keyword evidence="5" id="KW-0472">Membrane</keyword>
<dbReference type="PRINTS" id="PR00344">
    <property type="entry name" value="BCTRLSENSOR"/>
</dbReference>
<accession>A0ABT3PVR7</accession>
<dbReference type="SUPFAM" id="SSF55874">
    <property type="entry name" value="ATPase domain of HSP90 chaperone/DNA topoisomerase II/histidine kinase"/>
    <property type="match status" value="1"/>
</dbReference>
<gene>
    <name evidence="7" type="ORF">LQ318_03480</name>
</gene>
<dbReference type="InterPro" id="IPR036890">
    <property type="entry name" value="HATPase_C_sf"/>
</dbReference>
<dbReference type="Gene3D" id="1.10.287.130">
    <property type="match status" value="1"/>
</dbReference>
<comment type="caution">
    <text evidence="7">The sequence shown here is derived from an EMBL/GenBank/DDBJ whole genome shotgun (WGS) entry which is preliminary data.</text>
</comment>
<keyword evidence="4" id="KW-0175">Coiled coil</keyword>
<reference evidence="7 8" key="1">
    <citation type="submission" date="2021-11" db="EMBL/GenBank/DDBJ databases">
        <title>Aliifidinibius sp. nov., a new bacterium isolated from saline soil.</title>
        <authorList>
            <person name="Galisteo C."/>
            <person name="De La Haba R."/>
            <person name="Sanchez-Porro C."/>
            <person name="Ventosa A."/>
        </authorList>
    </citation>
    <scope>NUCLEOTIDE SEQUENCE [LARGE SCALE GENOMIC DNA]</scope>
    <source>
        <strain evidence="7 8">KACC 190600</strain>
    </source>
</reference>
<evidence type="ECO:0000313" key="7">
    <source>
        <dbReference type="EMBL" id="MCW9711956.1"/>
    </source>
</evidence>
<feature type="transmembrane region" description="Helical" evidence="5">
    <location>
        <begin position="811"/>
        <end position="829"/>
    </location>
</feature>
<dbReference type="PANTHER" id="PTHR43547">
    <property type="entry name" value="TWO-COMPONENT HISTIDINE KINASE"/>
    <property type="match status" value="1"/>
</dbReference>
<dbReference type="SUPFAM" id="SSF63829">
    <property type="entry name" value="Calcium-dependent phosphotriesterase"/>
    <property type="match status" value="3"/>
</dbReference>
<dbReference type="InterPro" id="IPR015943">
    <property type="entry name" value="WD40/YVTN_repeat-like_dom_sf"/>
</dbReference>
<evidence type="ECO:0000256" key="4">
    <source>
        <dbReference type="SAM" id="Coils"/>
    </source>
</evidence>
<sequence length="1158" mass="130948">MKKFFSFITILIGFLCIGTSIQGQNYRNIEFEHITQNEGLSQNNVMVIYQDHNGFMWFGTRNGLNRYDGYEFKHYQYNLTDTTTISGNDVRDILKDRDGNLWIATFSGLNKYNSKKDNFTRYTTDSNPYSISSNIVTSLYEDSEGSLWVGTDDGLDRIDRNKKNIIQYVHDPKDSSTLSHEHVTAIEKDNKGNLWIGTYRGLTRYNISKDAFTRYFYDSDNRSTIPHNRISALHKDTNGKIWIGTQGGGMAVYNSKTDDFTRYTHQEDSPNTISHNVILAINEDARGRLWIGTENGGLNIFDVKNNVITVFKENEYDEKSLGNDSIYAIYRDDKNNMWLGTYSGGVNFYDRNAKKFVHYHTQIDDDSSLNDNNIQEIDMDSEGNIWMATDGGGINKLDPATNNFTSYTHVPGQNSIAGNYVLSILVDQHDNVWAGTWGDGVSVLNTSEQTFTHYKHQPEDPNSLSLNNISDIYEDRRGDIWISTLGEGLNYLEGGDADSLIHYKSNSDNLNDPATISDDYPSLTYEDRRGNIWIGFSAVGLYLFMREEERFHHFYQQEGDSTSIRGKNIFDVLHDTKGRLWIGTDSGLNQFHYSDSTFSTFTTADGLPSNMIKSILEDIKGNLWLGTNEGLSKFNPKDSTFSNFSPDDGLQGNEFNSRSAVKSSNGRMYFGGLNGLNEFHPDSIRKNNIVPPVVITNFQVFNQDVPIGGDSPLQNQITEADNITLSHKQSVFSFKFAALNYSTPDKNEYAYKMEGFDEDWNYIGNQRNATYTNLDPGDYTFRVKAANNDGVWNEEGASVEVTITPPFWRTYAFYVFIGTFGVILFLGFYQWKVLSVRSRNEQLEEKVAERTAELHEKNSDLEEALTELKETRSQLVEKARKAGMADIATGVLHNVGNILNSVNTSASVIEETAQKSELHNLYQANDLLKKNINQVEDFILNSSKGKKLLSYYLKLEDPLKKEQKKVLEQSKRLNKKINLIKEVIAAQQSYASASMEADQMSLEEMIDDALSLQSGSIERHDLTIEKELNAIDAIKAHRTQLIHILVNLFKNAKEAVADNDFDDKVITIKTWQDEDNVYLTIADNGYGIKEKNIDKIFTQGFTTKKDGHGFGLHSCANYMQSMGGDIRVESDGKGAAFTLVFPRIPNDTEGTDEGGAAP</sequence>
<keyword evidence="7" id="KW-0067">ATP-binding</keyword>
<dbReference type="Pfam" id="PF07495">
    <property type="entry name" value="Y_Y_Y"/>
    <property type="match status" value="1"/>
</dbReference>
<dbReference type="SMART" id="SM00387">
    <property type="entry name" value="HATPase_c"/>
    <property type="match status" value="1"/>
</dbReference>
<evidence type="ECO:0000256" key="5">
    <source>
        <dbReference type="SAM" id="Phobius"/>
    </source>
</evidence>
<evidence type="ECO:0000256" key="1">
    <source>
        <dbReference type="ARBA" id="ARBA00000085"/>
    </source>
</evidence>
<dbReference type="Gene3D" id="2.60.40.10">
    <property type="entry name" value="Immunoglobulins"/>
    <property type="match status" value="1"/>
</dbReference>
<dbReference type="Gene3D" id="2.130.10.10">
    <property type="entry name" value="YVTN repeat-like/Quinoprotein amine dehydrogenase"/>
    <property type="match status" value="3"/>
</dbReference>
<evidence type="ECO:0000313" key="8">
    <source>
        <dbReference type="Proteomes" id="UP001207337"/>
    </source>
</evidence>
<keyword evidence="5" id="KW-0812">Transmembrane</keyword>
<protein>
    <recommendedName>
        <fullName evidence="2">histidine kinase</fullName>
        <ecNumber evidence="2">2.7.13.3</ecNumber>
    </recommendedName>
</protein>
<dbReference type="InterPro" id="IPR004358">
    <property type="entry name" value="Sig_transdc_His_kin-like_C"/>
</dbReference>
<dbReference type="InterPro" id="IPR003594">
    <property type="entry name" value="HATPase_dom"/>
</dbReference>
<dbReference type="CDD" id="cd00146">
    <property type="entry name" value="PKD"/>
    <property type="match status" value="1"/>
</dbReference>
<dbReference type="Pfam" id="PF07494">
    <property type="entry name" value="Reg_prop"/>
    <property type="match status" value="10"/>
</dbReference>
<dbReference type="Gene3D" id="3.30.565.10">
    <property type="entry name" value="Histidine kinase-like ATPase, C-terminal domain"/>
    <property type="match status" value="1"/>
</dbReference>
<dbReference type="PROSITE" id="PS50109">
    <property type="entry name" value="HIS_KIN"/>
    <property type="match status" value="1"/>
</dbReference>
<dbReference type="InterPro" id="IPR011123">
    <property type="entry name" value="Y_Y_Y"/>
</dbReference>
<keyword evidence="5" id="KW-1133">Transmembrane helix</keyword>
<evidence type="ECO:0000259" key="6">
    <source>
        <dbReference type="PROSITE" id="PS50109"/>
    </source>
</evidence>
<name>A0ABT3PVR7_9BACT</name>
<dbReference type="Proteomes" id="UP001207337">
    <property type="component" value="Unassembled WGS sequence"/>
</dbReference>
<feature type="coiled-coil region" evidence="4">
    <location>
        <begin position="840"/>
        <end position="881"/>
    </location>
</feature>
<feature type="domain" description="Histidine kinase" evidence="6">
    <location>
        <begin position="966"/>
        <end position="1145"/>
    </location>
</feature>
<proteinExistence type="predicted"/>
<organism evidence="7 8">
    <name type="scientific">Fodinibius salicampi</name>
    <dbReference type="NCBI Taxonomy" id="1920655"/>
    <lineage>
        <taxon>Bacteria</taxon>
        <taxon>Pseudomonadati</taxon>
        <taxon>Balneolota</taxon>
        <taxon>Balneolia</taxon>
        <taxon>Balneolales</taxon>
        <taxon>Balneolaceae</taxon>
        <taxon>Fodinibius</taxon>
    </lineage>
</organism>
<keyword evidence="3" id="KW-0597">Phosphoprotein</keyword>